<dbReference type="Gene3D" id="2.120.10.70">
    <property type="entry name" value="Fucose-specific lectin"/>
    <property type="match status" value="1"/>
</dbReference>
<organism evidence="3 4">
    <name type="scientific">Edaphobacter modestus</name>
    <dbReference type="NCBI Taxonomy" id="388466"/>
    <lineage>
        <taxon>Bacteria</taxon>
        <taxon>Pseudomonadati</taxon>
        <taxon>Acidobacteriota</taxon>
        <taxon>Terriglobia</taxon>
        <taxon>Terriglobales</taxon>
        <taxon>Acidobacteriaceae</taxon>
        <taxon>Edaphobacter</taxon>
    </lineage>
</organism>
<dbReference type="AlphaFoldDB" id="A0A4Q7YR92"/>
<proteinExistence type="predicted"/>
<comment type="caution">
    <text evidence="3">The sequence shown here is derived from an EMBL/GenBank/DDBJ whole genome shotgun (WGS) entry which is preliminary data.</text>
</comment>
<keyword evidence="1" id="KW-0732">Signal</keyword>
<feature type="chain" id="PRO_5020523628" description="PLL-like beta propeller domain-containing protein" evidence="1">
    <location>
        <begin position="30"/>
        <end position="325"/>
    </location>
</feature>
<dbReference type="EMBL" id="SHKW01000001">
    <property type="protein sequence ID" value="RZU39349.1"/>
    <property type="molecule type" value="Genomic_DNA"/>
</dbReference>
<evidence type="ECO:0000313" key="3">
    <source>
        <dbReference type="EMBL" id="RZU39349.1"/>
    </source>
</evidence>
<reference evidence="3 4" key="1">
    <citation type="submission" date="2019-02" db="EMBL/GenBank/DDBJ databases">
        <title>Genomic Encyclopedia of Archaeal and Bacterial Type Strains, Phase II (KMG-II): from individual species to whole genera.</title>
        <authorList>
            <person name="Goeker M."/>
        </authorList>
    </citation>
    <scope>NUCLEOTIDE SEQUENCE [LARGE SCALE GENOMIC DNA]</scope>
    <source>
        <strain evidence="3 4">DSM 18101</strain>
    </source>
</reference>
<evidence type="ECO:0000256" key="1">
    <source>
        <dbReference type="SAM" id="SignalP"/>
    </source>
</evidence>
<keyword evidence="4" id="KW-1185">Reference proteome</keyword>
<dbReference type="RefSeq" id="WP_130417570.1">
    <property type="nucleotide sequence ID" value="NZ_SHKW01000001.1"/>
</dbReference>
<feature type="domain" description="PLL-like beta propeller" evidence="2">
    <location>
        <begin position="62"/>
        <end position="233"/>
    </location>
</feature>
<dbReference type="SUPFAM" id="SSF89372">
    <property type="entry name" value="Fucose-specific lectin"/>
    <property type="match status" value="2"/>
</dbReference>
<dbReference type="OrthoDB" id="3648721at2"/>
<evidence type="ECO:0000313" key="4">
    <source>
        <dbReference type="Proteomes" id="UP000292958"/>
    </source>
</evidence>
<accession>A0A4Q7YR92</accession>
<protein>
    <recommendedName>
        <fullName evidence="2">PLL-like beta propeller domain-containing protein</fullName>
    </recommendedName>
</protein>
<evidence type="ECO:0000259" key="2">
    <source>
        <dbReference type="Pfam" id="PF26607"/>
    </source>
</evidence>
<gene>
    <name evidence="3" type="ORF">BDD14_0720</name>
</gene>
<dbReference type="InterPro" id="IPR058502">
    <property type="entry name" value="PLL-like_beta-prop"/>
</dbReference>
<dbReference type="Proteomes" id="UP000292958">
    <property type="component" value="Unassembled WGS sequence"/>
</dbReference>
<dbReference type="Pfam" id="PF26607">
    <property type="entry name" value="DUF8189"/>
    <property type="match status" value="1"/>
</dbReference>
<feature type="signal peptide" evidence="1">
    <location>
        <begin position="1"/>
        <end position="29"/>
    </location>
</feature>
<sequence>MKLGQYLKFSAAVILTALAVVATATQSFAQLPGEASSFNAEVVGGTLLLQGTYSEARNGGGLLSVWRGATNNQVWMSLNNGRPFTIGGTVTFQSPTVAPWGEDGFMVFHTGDNGEIWYTPVFGDGANSGTWTAVPGNFTNLPVSVAQMGPNSNNLYLVYRGLGNDLRVWGTWYNFTTNTWAKAENISGGSANNAPGVSMNNATNQLTVTVQGTDNQLWMTHQTLGASGWNSWLPKGAFTENTPHSAACANGNMVVSILNGNGNPEFAKFDGFGSQQSGWSVDTLLSTSSPVQLTANGNTLYSLMSRTFDGGTQQQGFWQQIYDCQ</sequence>
<name>A0A4Q7YR92_9BACT</name>